<feature type="compositionally biased region" description="Polar residues" evidence="1">
    <location>
        <begin position="69"/>
        <end position="83"/>
    </location>
</feature>
<protein>
    <submittedName>
        <fullName evidence="2">Uncharacterized protein</fullName>
    </submittedName>
</protein>
<reference evidence="2" key="1">
    <citation type="journal article" date="2012" name="Proc. Natl. Acad. Sci. U.S.A.">
        <title>Antigenic diversity is generated by distinct evolutionary mechanisms in African trypanosome species.</title>
        <authorList>
            <person name="Jackson A.P."/>
            <person name="Berry A."/>
            <person name="Aslett M."/>
            <person name="Allison H.C."/>
            <person name="Burton P."/>
            <person name="Vavrova-Anderson J."/>
            <person name="Brown R."/>
            <person name="Browne H."/>
            <person name="Corton N."/>
            <person name="Hauser H."/>
            <person name="Gamble J."/>
            <person name="Gilderthorp R."/>
            <person name="Marcello L."/>
            <person name="McQuillan J."/>
            <person name="Otto T.D."/>
            <person name="Quail M.A."/>
            <person name="Sanders M.J."/>
            <person name="van Tonder A."/>
            <person name="Ginger M.L."/>
            <person name="Field M.C."/>
            <person name="Barry J.D."/>
            <person name="Hertz-Fowler C."/>
            <person name="Berriman M."/>
        </authorList>
    </citation>
    <scope>NUCLEOTIDE SEQUENCE</scope>
    <source>
        <strain evidence="2">Y486</strain>
    </source>
</reference>
<feature type="region of interest" description="Disordered" evidence="1">
    <location>
        <begin position="424"/>
        <end position="443"/>
    </location>
</feature>
<feature type="compositionally biased region" description="Low complexity" evidence="1">
    <location>
        <begin position="184"/>
        <end position="202"/>
    </location>
</feature>
<dbReference type="EMBL" id="HE573017">
    <property type="protein sequence ID" value="CCC46544.1"/>
    <property type="molecule type" value="Genomic_DNA"/>
</dbReference>
<dbReference type="AlphaFoldDB" id="G0TRI0"/>
<feature type="region of interest" description="Disordered" evidence="1">
    <location>
        <begin position="1"/>
        <end position="110"/>
    </location>
</feature>
<feature type="compositionally biased region" description="Low complexity" evidence="1">
    <location>
        <begin position="84"/>
        <end position="110"/>
    </location>
</feature>
<evidence type="ECO:0000313" key="2">
    <source>
        <dbReference type="EMBL" id="CCC46544.1"/>
    </source>
</evidence>
<sequence>MSSIASNDGQTGSQQYSYASSGSRSSSNGTATTTTASSSGSGSSSPSEERTTGSKSQSGVVRAGAESEYSVSVDASSNRVPTNGSKRSSVVRGVAGSGSSSMPSSLSGHGVTQKLSKLTKNVVNFTWHKNPTSLRDVLDAVRSRIEHCRLPPLDVVMLRKYILEVVESTYDEDPSTPLPSPFDSKYSGGTVSWSSSPSPGDQGLRRAAPTANAAKTSGTTAVATTRGTVATIHKPPVVQGVPGLLMRSRHVAWYMTVFGKGHCATDGSDPFPTKALHCSYNSGLTLRAQAPVYVASSGGSPMDLSTTTTSSGSGSEAVVDGTATTTSGGKTKNRGRVVSKALRYEAAVFGIIRLHHALTQHEALIMVVLAAVDKREMVLSKMHELLHIAKEDLRDMSKPQTGTAAQSARNVRANHKFIDVFVGDSSTSQSGPSAPERPATAMERGHPPRRMKFIFEHTAAWQARQRYYKLGVLYLLRLLQRVSVEVVEGVCTWRKELSGNYPFVVKGHNYLLLMLREMAELALDQTMCLLFGTGAGKNDTQAPPSTIRLVENGRGFVSTRAGMESVLLPGCLQYHPLLSHMYQLAENSKPPVAPASANVAPFDFGFIEDNGEDAGLTERCEDQSHNNNDNNNDVDDMPGQRKTAAVPSGCLLGRRVYQAEKVLHSELRVQMELLRQQFILCAEGRYRLMLRPIEELNVVHLKSKHRQKEWYWHLRDMLSCLEEGSSAVFKK</sequence>
<gene>
    <name evidence="2" type="ORF">TVY486_0101910</name>
</gene>
<name>G0TRI0_TRYVY</name>
<feature type="compositionally biased region" description="Low complexity" evidence="1">
    <location>
        <begin position="9"/>
        <end position="46"/>
    </location>
</feature>
<feature type="region of interest" description="Disordered" evidence="1">
    <location>
        <begin position="304"/>
        <end position="332"/>
    </location>
</feature>
<organism evidence="2">
    <name type="scientific">Trypanosoma vivax (strain Y486)</name>
    <dbReference type="NCBI Taxonomy" id="1055687"/>
    <lineage>
        <taxon>Eukaryota</taxon>
        <taxon>Discoba</taxon>
        <taxon>Euglenozoa</taxon>
        <taxon>Kinetoplastea</taxon>
        <taxon>Metakinetoplastina</taxon>
        <taxon>Trypanosomatida</taxon>
        <taxon>Trypanosomatidae</taxon>
        <taxon>Trypanosoma</taxon>
        <taxon>Duttonella</taxon>
    </lineage>
</organism>
<evidence type="ECO:0000256" key="1">
    <source>
        <dbReference type="SAM" id="MobiDB-lite"/>
    </source>
</evidence>
<accession>G0TRI0</accession>
<feature type="region of interest" description="Disordered" evidence="1">
    <location>
        <begin position="170"/>
        <end position="220"/>
    </location>
</feature>
<proteinExistence type="predicted"/>
<feature type="region of interest" description="Disordered" evidence="1">
    <location>
        <begin position="620"/>
        <end position="639"/>
    </location>
</feature>
<feature type="compositionally biased region" description="Low complexity" evidence="1">
    <location>
        <begin position="305"/>
        <end position="330"/>
    </location>
</feature>
<dbReference type="VEuPathDB" id="TriTrypDB:TvY486_0101910"/>